<dbReference type="InterPro" id="IPR024079">
    <property type="entry name" value="MetalloPept_cat_dom_sf"/>
</dbReference>
<reference evidence="10 11" key="1">
    <citation type="journal article" date="2015" name="Sci. Rep.">
        <title>Chromosome-level genome map provides insights into diverse defense mechanisms in the medicinal fungus Ganoderma sinense.</title>
        <authorList>
            <person name="Zhu Y."/>
            <person name="Xu J."/>
            <person name="Sun C."/>
            <person name="Zhou S."/>
            <person name="Xu H."/>
            <person name="Nelson D.R."/>
            <person name="Qian J."/>
            <person name="Song J."/>
            <person name="Luo H."/>
            <person name="Xiang L."/>
            <person name="Li Y."/>
            <person name="Xu Z."/>
            <person name="Ji A."/>
            <person name="Wang L."/>
            <person name="Lu S."/>
            <person name="Hayward A."/>
            <person name="Sun W."/>
            <person name="Li X."/>
            <person name="Schwartz D.C."/>
            <person name="Wang Y."/>
            <person name="Chen S."/>
        </authorList>
    </citation>
    <scope>NUCLEOTIDE SEQUENCE [LARGE SCALE GENOMIC DNA]</scope>
    <source>
        <strain evidence="10 11">ZZ0214-1</strain>
    </source>
</reference>
<sequence length="350" mass="36920">MFSASLRAALVLLAASAPAVSAVPGLSLQVAGPTVVNGVENLQVVATLTNTGDETLKLLKDPNSVLHTMPADTFAIATEDGASPSFVGVRLKYSPIQTSRSTDAAAFVILAPGASVSVTHDLSSSYDFTNTGHRNYTITAASNRFQFLGSNDELSEINATPGPTHTAALSGGLLRRPGLLKRASFNGCSDDQQATLLTAASSAQDYASEAASYLGAHSDGTPRYTTWFGAYDSAHHDTVQSHFDSLNGNSFSDFTYDCTCTDSTVFAYVYPDQFGTVYLCGAFWNAPSTGADSQAGTLVHEATHFTANGGTKDYAYGRENCQALAQSNPDEAVFNADNHEYFAENTPPLE</sequence>
<feature type="chain" id="PRO_5013708299" description="Lysine-specific metallo-endopeptidase domain-containing protein" evidence="8">
    <location>
        <begin position="23"/>
        <end position="350"/>
    </location>
</feature>
<organism evidence="10 11">
    <name type="scientific">Ganoderma sinense ZZ0214-1</name>
    <dbReference type="NCBI Taxonomy" id="1077348"/>
    <lineage>
        <taxon>Eukaryota</taxon>
        <taxon>Fungi</taxon>
        <taxon>Dikarya</taxon>
        <taxon>Basidiomycota</taxon>
        <taxon>Agaricomycotina</taxon>
        <taxon>Agaricomycetes</taxon>
        <taxon>Polyporales</taxon>
        <taxon>Polyporaceae</taxon>
        <taxon>Ganoderma</taxon>
    </lineage>
</organism>
<dbReference type="AlphaFoldDB" id="A0A2G8SJ86"/>
<dbReference type="Gene3D" id="2.60.40.2970">
    <property type="match status" value="1"/>
</dbReference>
<dbReference type="InterPro" id="IPR034115">
    <property type="entry name" value="M35_peptidyl-Lys"/>
</dbReference>
<dbReference type="PANTHER" id="PTHR37016:SF3">
    <property type="entry name" value="NEUTRAL PROTEASE 2-RELATED"/>
    <property type="match status" value="1"/>
</dbReference>
<keyword evidence="8" id="KW-0732">Signal</keyword>
<dbReference type="InterPro" id="IPR050414">
    <property type="entry name" value="Fungal_M35_metalloproteases"/>
</dbReference>
<evidence type="ECO:0000256" key="3">
    <source>
        <dbReference type="ARBA" id="ARBA00022670"/>
    </source>
</evidence>
<keyword evidence="5" id="KW-0378">Hydrolase</keyword>
<gene>
    <name evidence="10" type="ORF">GSI_03539</name>
</gene>
<comment type="similarity">
    <text evidence="2">Belongs to the peptidase M35 family.</text>
</comment>
<dbReference type="Gene3D" id="3.40.390.10">
    <property type="entry name" value="Collagenase (Catalytic Domain)"/>
    <property type="match status" value="1"/>
</dbReference>
<feature type="domain" description="Lysine-specific metallo-endopeptidase" evidence="9">
    <location>
        <begin position="212"/>
        <end position="344"/>
    </location>
</feature>
<keyword evidence="4" id="KW-0479">Metal-binding</keyword>
<comment type="cofactor">
    <cofactor evidence="1">
        <name>Zn(2+)</name>
        <dbReference type="ChEBI" id="CHEBI:29105"/>
    </cofactor>
</comment>
<evidence type="ECO:0000313" key="11">
    <source>
        <dbReference type="Proteomes" id="UP000230002"/>
    </source>
</evidence>
<keyword evidence="3" id="KW-0645">Protease</keyword>
<evidence type="ECO:0000256" key="1">
    <source>
        <dbReference type="ARBA" id="ARBA00001947"/>
    </source>
</evidence>
<evidence type="ECO:0000256" key="7">
    <source>
        <dbReference type="ARBA" id="ARBA00023049"/>
    </source>
</evidence>
<feature type="signal peptide" evidence="8">
    <location>
        <begin position="1"/>
        <end position="22"/>
    </location>
</feature>
<dbReference type="GO" id="GO:0046872">
    <property type="term" value="F:metal ion binding"/>
    <property type="evidence" value="ECO:0007669"/>
    <property type="project" value="UniProtKB-KW"/>
</dbReference>
<evidence type="ECO:0000259" key="9">
    <source>
        <dbReference type="SMART" id="SM01351"/>
    </source>
</evidence>
<dbReference type="SUPFAM" id="SSF55486">
    <property type="entry name" value="Metalloproteases ('zincins'), catalytic domain"/>
    <property type="match status" value="1"/>
</dbReference>
<comment type="caution">
    <text evidence="10">The sequence shown here is derived from an EMBL/GenBank/DDBJ whole genome shotgun (WGS) entry which is preliminary data.</text>
</comment>
<dbReference type="EMBL" id="AYKW01000006">
    <property type="protein sequence ID" value="PIL33833.1"/>
    <property type="molecule type" value="Genomic_DNA"/>
</dbReference>
<dbReference type="PANTHER" id="PTHR37016">
    <property type="match status" value="1"/>
</dbReference>
<evidence type="ECO:0000256" key="5">
    <source>
        <dbReference type="ARBA" id="ARBA00022801"/>
    </source>
</evidence>
<accession>A0A2G8SJ86</accession>
<dbReference type="Proteomes" id="UP000230002">
    <property type="component" value="Unassembled WGS sequence"/>
</dbReference>
<protein>
    <recommendedName>
        <fullName evidence="9">Lysine-specific metallo-endopeptidase domain-containing protein</fullName>
    </recommendedName>
</protein>
<evidence type="ECO:0000256" key="4">
    <source>
        <dbReference type="ARBA" id="ARBA00022723"/>
    </source>
</evidence>
<evidence type="ECO:0000256" key="2">
    <source>
        <dbReference type="ARBA" id="ARBA00010279"/>
    </source>
</evidence>
<dbReference type="GO" id="GO:0006508">
    <property type="term" value="P:proteolysis"/>
    <property type="evidence" value="ECO:0007669"/>
    <property type="project" value="UniProtKB-KW"/>
</dbReference>
<evidence type="ECO:0000256" key="6">
    <source>
        <dbReference type="ARBA" id="ARBA00022833"/>
    </source>
</evidence>
<dbReference type="OrthoDB" id="412874at2759"/>
<name>A0A2G8SJ86_9APHY</name>
<dbReference type="SMART" id="SM01351">
    <property type="entry name" value="Aspzincin_M35"/>
    <property type="match status" value="1"/>
</dbReference>
<dbReference type="Pfam" id="PF14521">
    <property type="entry name" value="Aspzincin_M35"/>
    <property type="match status" value="1"/>
</dbReference>
<dbReference type="STRING" id="1077348.A0A2G8SJ86"/>
<keyword evidence="11" id="KW-1185">Reference proteome</keyword>
<proteinExistence type="inferred from homology"/>
<evidence type="ECO:0000256" key="8">
    <source>
        <dbReference type="SAM" id="SignalP"/>
    </source>
</evidence>
<evidence type="ECO:0000313" key="10">
    <source>
        <dbReference type="EMBL" id="PIL33833.1"/>
    </source>
</evidence>
<dbReference type="GO" id="GO:0004222">
    <property type="term" value="F:metalloendopeptidase activity"/>
    <property type="evidence" value="ECO:0007669"/>
    <property type="project" value="InterPro"/>
</dbReference>
<keyword evidence="7" id="KW-0482">Metalloprotease</keyword>
<dbReference type="CDD" id="cd11306">
    <property type="entry name" value="M35_peptidyl-Lys"/>
    <property type="match status" value="1"/>
</dbReference>
<keyword evidence="6" id="KW-0862">Zinc</keyword>
<dbReference type="InterPro" id="IPR029463">
    <property type="entry name" value="Lys_MEP"/>
</dbReference>